<accession>A0A0F4KYR0</accession>
<reference evidence="3 4" key="1">
    <citation type="submission" date="2014-12" db="EMBL/GenBank/DDBJ databases">
        <title>Comparative genomics of the lactic acid bacteria isolated from the honey bee gut.</title>
        <authorList>
            <person name="Ellegaard K.M."/>
            <person name="Tamarit D."/>
            <person name="Javelind E."/>
            <person name="Olofsson T."/>
            <person name="Andersson S.G."/>
            <person name="Vasquez A."/>
        </authorList>
    </citation>
    <scope>NUCLEOTIDE SEQUENCE [LARGE SCALE GENOMIC DNA]</scope>
    <source>
        <strain evidence="3 4">Bin7</strain>
    </source>
</reference>
<dbReference type="AlphaFoldDB" id="A0A0F4KYR0"/>
<dbReference type="EMBL" id="JWMF01000004">
    <property type="protein sequence ID" value="KJY51767.1"/>
    <property type="molecule type" value="Genomic_DNA"/>
</dbReference>
<dbReference type="GO" id="GO:0007059">
    <property type="term" value="P:chromosome segregation"/>
    <property type="evidence" value="ECO:0007669"/>
    <property type="project" value="UniProtKB-KW"/>
</dbReference>
<sequence length="267" mass="29510">MSGSADGFAVDLDVYQGPFDLLLGMLANRKLSLTEVSLASITGEFLDYVRTLDFSQGLDQASAFLDVASVLVEAKSAALLPVEDESMRDQASMDALRERDLLFARLLQYRAFKQAGQDFRARLAANSGRYAHPGHLEPQLTHLLPDLVWTLKPEDLALLCANALVNAPASEVRLDQLHVPLVDLNKEADQVRQALLEQPGQPVAFADLVASSKGRAQVVARFLAVLIFFRQELIQYRQDGPYQPLYLRWIGPTQEPETALISEGDFA</sequence>
<comment type="caution">
    <text evidence="3">The sequence shown here is derived from an EMBL/GenBank/DDBJ whole genome shotgun (WGS) entry which is preliminary data.</text>
</comment>
<dbReference type="InterPro" id="IPR003768">
    <property type="entry name" value="ScpA"/>
</dbReference>
<evidence type="ECO:0000313" key="3">
    <source>
        <dbReference type="EMBL" id="KJY51767.1"/>
    </source>
</evidence>
<dbReference type="PATRIC" id="fig|1684.5.peg.613"/>
<proteinExistence type="predicted"/>
<evidence type="ECO:0000256" key="1">
    <source>
        <dbReference type="ARBA" id="ARBA00022829"/>
    </source>
</evidence>
<keyword evidence="1" id="KW-0159">Chromosome partition</keyword>
<evidence type="ECO:0000256" key="2">
    <source>
        <dbReference type="ARBA" id="ARBA00044777"/>
    </source>
</evidence>
<name>A0A0F4KYR0_9BIFI</name>
<dbReference type="PANTHER" id="PTHR33969">
    <property type="entry name" value="SEGREGATION AND CONDENSATION PROTEIN A"/>
    <property type="match status" value="1"/>
</dbReference>
<keyword evidence="4" id="KW-1185">Reference proteome</keyword>
<organism evidence="3 4">
    <name type="scientific">Bifidobacterium mellis</name>
    <dbReference type="NCBI Taxonomy" id="1293823"/>
    <lineage>
        <taxon>Bacteria</taxon>
        <taxon>Bacillati</taxon>
        <taxon>Actinomycetota</taxon>
        <taxon>Actinomycetes</taxon>
        <taxon>Bifidobacteriales</taxon>
        <taxon>Bifidobacteriaceae</taxon>
        <taxon>Bifidobacterium</taxon>
    </lineage>
</organism>
<dbReference type="Gene3D" id="6.10.250.2410">
    <property type="match status" value="1"/>
</dbReference>
<dbReference type="PANTHER" id="PTHR33969:SF2">
    <property type="entry name" value="SEGREGATION AND CONDENSATION PROTEIN A"/>
    <property type="match status" value="1"/>
</dbReference>
<dbReference type="Pfam" id="PF02616">
    <property type="entry name" value="SMC_ScpA"/>
    <property type="match status" value="1"/>
</dbReference>
<dbReference type="RefSeq" id="WP_045935229.1">
    <property type="nucleotide sequence ID" value="NZ_KQ033885.1"/>
</dbReference>
<protein>
    <recommendedName>
        <fullName evidence="2">Segregation and condensation protein A</fullName>
    </recommendedName>
</protein>
<evidence type="ECO:0000313" key="4">
    <source>
        <dbReference type="Proteomes" id="UP000033567"/>
    </source>
</evidence>
<dbReference type="Proteomes" id="UP000033567">
    <property type="component" value="Unassembled WGS sequence"/>
</dbReference>
<gene>
    <name evidence="3" type="ORF">JF70_05810</name>
</gene>